<keyword evidence="1" id="KW-1133">Transmembrane helix</keyword>
<evidence type="ECO:0000313" key="3">
    <source>
        <dbReference type="Proteomes" id="UP000325672"/>
    </source>
</evidence>
<dbReference type="EMBL" id="ML743594">
    <property type="protein sequence ID" value="KAE8135294.1"/>
    <property type="molecule type" value="Genomic_DNA"/>
</dbReference>
<dbReference type="Proteomes" id="UP000325672">
    <property type="component" value="Unassembled WGS sequence"/>
</dbReference>
<sequence length="133" mass="15560">MHWTWIPLSVDYHGTNHGVGFCYIYLSRLFLLMDHFRFFFLAVVVSSFSVFLYISGGSLSYFHDMFHFRGLFAICLLFVIKVFAIAKKEVIFLYCFTAVFLFAVITCFVLLGRLSDQFLFLSFYDSQIPMLTC</sequence>
<feature type="transmembrane region" description="Helical" evidence="1">
    <location>
        <begin position="36"/>
        <end position="54"/>
    </location>
</feature>
<keyword evidence="1" id="KW-0472">Membrane</keyword>
<accession>A0A5N6SQA3</accession>
<feature type="transmembrane region" description="Helical" evidence="1">
    <location>
        <begin position="66"/>
        <end position="85"/>
    </location>
</feature>
<dbReference type="GeneID" id="43639342"/>
<dbReference type="OrthoDB" id="10569655at2759"/>
<reference evidence="2 3" key="1">
    <citation type="submission" date="2019-04" db="EMBL/GenBank/DDBJ databases">
        <title>Friends and foes A comparative genomics study of 23 Aspergillus species from section Flavi.</title>
        <authorList>
            <consortium name="DOE Joint Genome Institute"/>
            <person name="Kjaerbolling I."/>
            <person name="Vesth T."/>
            <person name="Frisvad J.C."/>
            <person name="Nybo J.L."/>
            <person name="Theobald S."/>
            <person name="Kildgaard S."/>
            <person name="Isbrandt T."/>
            <person name="Kuo A."/>
            <person name="Sato A."/>
            <person name="Lyhne E.K."/>
            <person name="Kogle M.E."/>
            <person name="Wiebenga A."/>
            <person name="Kun R.S."/>
            <person name="Lubbers R.J."/>
            <person name="Makela M.R."/>
            <person name="Barry K."/>
            <person name="Chovatia M."/>
            <person name="Clum A."/>
            <person name="Daum C."/>
            <person name="Haridas S."/>
            <person name="He G."/>
            <person name="LaButti K."/>
            <person name="Lipzen A."/>
            <person name="Mondo S."/>
            <person name="Riley R."/>
            <person name="Salamov A."/>
            <person name="Simmons B.A."/>
            <person name="Magnuson J.K."/>
            <person name="Henrissat B."/>
            <person name="Mortensen U.H."/>
            <person name="Larsen T.O."/>
            <person name="Devries R.P."/>
            <person name="Grigoriev I.V."/>
            <person name="Machida M."/>
            <person name="Baker S.E."/>
            <person name="Andersen M.R."/>
        </authorList>
    </citation>
    <scope>NUCLEOTIDE SEQUENCE [LARGE SCALE GENOMIC DNA]</scope>
    <source>
        <strain evidence="2 3">CBS 117625</strain>
    </source>
</reference>
<gene>
    <name evidence="2" type="ORF">BDV38DRAFT_252503</name>
</gene>
<evidence type="ECO:0000313" key="2">
    <source>
        <dbReference type="EMBL" id="KAE8135294.1"/>
    </source>
</evidence>
<organism evidence="2 3">
    <name type="scientific">Aspergillus pseudotamarii</name>
    <dbReference type="NCBI Taxonomy" id="132259"/>
    <lineage>
        <taxon>Eukaryota</taxon>
        <taxon>Fungi</taxon>
        <taxon>Dikarya</taxon>
        <taxon>Ascomycota</taxon>
        <taxon>Pezizomycotina</taxon>
        <taxon>Eurotiomycetes</taxon>
        <taxon>Eurotiomycetidae</taxon>
        <taxon>Eurotiales</taxon>
        <taxon>Aspergillaceae</taxon>
        <taxon>Aspergillus</taxon>
        <taxon>Aspergillus subgen. Circumdati</taxon>
    </lineage>
</organism>
<name>A0A5N6SQA3_ASPPS</name>
<feature type="transmembrane region" description="Helical" evidence="1">
    <location>
        <begin position="91"/>
        <end position="111"/>
    </location>
</feature>
<dbReference type="AlphaFoldDB" id="A0A5N6SQA3"/>
<evidence type="ECO:0000256" key="1">
    <source>
        <dbReference type="SAM" id="Phobius"/>
    </source>
</evidence>
<dbReference type="RefSeq" id="XP_031911357.1">
    <property type="nucleotide sequence ID" value="XM_032055132.1"/>
</dbReference>
<protein>
    <submittedName>
        <fullName evidence="2">Uncharacterized protein</fullName>
    </submittedName>
</protein>
<proteinExistence type="predicted"/>
<keyword evidence="3" id="KW-1185">Reference proteome</keyword>
<keyword evidence="1" id="KW-0812">Transmembrane</keyword>